<dbReference type="Proteomes" id="UP000789366">
    <property type="component" value="Unassembled WGS sequence"/>
</dbReference>
<evidence type="ECO:0000313" key="2">
    <source>
        <dbReference type="Proteomes" id="UP000789366"/>
    </source>
</evidence>
<organism evidence="1 2">
    <name type="scientific">Cetraspora pellucida</name>
    <dbReference type="NCBI Taxonomy" id="1433469"/>
    <lineage>
        <taxon>Eukaryota</taxon>
        <taxon>Fungi</taxon>
        <taxon>Fungi incertae sedis</taxon>
        <taxon>Mucoromycota</taxon>
        <taxon>Glomeromycotina</taxon>
        <taxon>Glomeromycetes</taxon>
        <taxon>Diversisporales</taxon>
        <taxon>Gigasporaceae</taxon>
        <taxon>Cetraspora</taxon>
    </lineage>
</organism>
<sequence length="41" mass="5015">YERWVRQNYNIRVILEAIIKKNSSKINITVEQLVENRLIEK</sequence>
<protein>
    <submittedName>
        <fullName evidence="1">18169_t:CDS:1</fullName>
    </submittedName>
</protein>
<proteinExistence type="predicted"/>
<accession>A0ACA9NQV3</accession>
<gene>
    <name evidence="1" type="ORF">SPELUC_LOCUS9630</name>
</gene>
<evidence type="ECO:0000313" key="1">
    <source>
        <dbReference type="EMBL" id="CAG8670376.1"/>
    </source>
</evidence>
<keyword evidence="2" id="KW-1185">Reference proteome</keyword>
<reference evidence="1" key="1">
    <citation type="submission" date="2021-06" db="EMBL/GenBank/DDBJ databases">
        <authorList>
            <person name="Kallberg Y."/>
            <person name="Tangrot J."/>
            <person name="Rosling A."/>
        </authorList>
    </citation>
    <scope>NUCLEOTIDE SEQUENCE</scope>
    <source>
        <strain evidence="1">28 12/20/2015</strain>
    </source>
</reference>
<feature type="non-terminal residue" evidence="1">
    <location>
        <position position="1"/>
    </location>
</feature>
<comment type="caution">
    <text evidence="1">The sequence shown here is derived from an EMBL/GenBank/DDBJ whole genome shotgun (WGS) entry which is preliminary data.</text>
</comment>
<name>A0ACA9NQV3_9GLOM</name>
<dbReference type="EMBL" id="CAJVPW010016487">
    <property type="protein sequence ID" value="CAG8670376.1"/>
    <property type="molecule type" value="Genomic_DNA"/>
</dbReference>